<gene>
    <name evidence="1" type="ORF">ASZ90_014739</name>
</gene>
<dbReference type="EMBL" id="LNQE01001547">
    <property type="protein sequence ID" value="KUG15592.1"/>
    <property type="molecule type" value="Genomic_DNA"/>
</dbReference>
<sequence>MNTGYAPDRKARLRERLAFVREYAAWVRRTPNTEWSRQQAALVDSLLLNARNMPLTAGEYLRMIAALRSAARR</sequence>
<reference evidence="1" key="1">
    <citation type="journal article" date="2015" name="Proc. Natl. Acad. Sci. U.S.A.">
        <title>Networks of energetic and metabolic interactions define dynamics in microbial communities.</title>
        <authorList>
            <person name="Embree M."/>
            <person name="Liu J.K."/>
            <person name="Al-Bassam M.M."/>
            <person name="Zengler K."/>
        </authorList>
    </citation>
    <scope>NUCLEOTIDE SEQUENCE</scope>
</reference>
<comment type="caution">
    <text evidence="1">The sequence shown here is derived from an EMBL/GenBank/DDBJ whole genome shotgun (WGS) entry which is preliminary data.</text>
</comment>
<accession>A0A0W8F3V4</accession>
<dbReference type="InterPro" id="IPR058463">
    <property type="entry name" value="DUF8150"/>
</dbReference>
<dbReference type="AlphaFoldDB" id="A0A0W8F3V4"/>
<organism evidence="1">
    <name type="scientific">hydrocarbon metagenome</name>
    <dbReference type="NCBI Taxonomy" id="938273"/>
    <lineage>
        <taxon>unclassified sequences</taxon>
        <taxon>metagenomes</taxon>
        <taxon>ecological metagenomes</taxon>
    </lineage>
</organism>
<dbReference type="Pfam" id="PF26477">
    <property type="entry name" value="DUF8150"/>
    <property type="match status" value="1"/>
</dbReference>
<proteinExistence type="predicted"/>
<protein>
    <submittedName>
        <fullName evidence="1">Uncharacterized protein</fullName>
    </submittedName>
</protein>
<name>A0A0W8F3V4_9ZZZZ</name>
<evidence type="ECO:0000313" key="1">
    <source>
        <dbReference type="EMBL" id="KUG15592.1"/>
    </source>
</evidence>